<feature type="transmembrane region" description="Helical" evidence="8">
    <location>
        <begin position="183"/>
        <end position="203"/>
    </location>
</feature>
<comment type="subcellular location">
    <subcellularLocation>
        <location evidence="1">Cell membrane</location>
        <topology evidence="1">Multi-pass membrane protein</topology>
    </subcellularLocation>
</comment>
<evidence type="ECO:0000256" key="1">
    <source>
        <dbReference type="ARBA" id="ARBA00004651"/>
    </source>
</evidence>
<dbReference type="SUPFAM" id="SSF81345">
    <property type="entry name" value="ABC transporter involved in vitamin B12 uptake, BtuC"/>
    <property type="match status" value="2"/>
</dbReference>
<evidence type="ECO:0000256" key="2">
    <source>
        <dbReference type="ARBA" id="ARBA00007935"/>
    </source>
</evidence>
<feature type="transmembrane region" description="Helical" evidence="8">
    <location>
        <begin position="546"/>
        <end position="575"/>
    </location>
</feature>
<evidence type="ECO:0000256" key="3">
    <source>
        <dbReference type="ARBA" id="ARBA00022448"/>
    </source>
</evidence>
<dbReference type="InterPro" id="IPR000522">
    <property type="entry name" value="ABC_transptr_permease_BtuC"/>
</dbReference>
<evidence type="ECO:0000256" key="8">
    <source>
        <dbReference type="SAM" id="Phobius"/>
    </source>
</evidence>
<dbReference type="RefSeq" id="WP_341596219.1">
    <property type="nucleotide sequence ID" value="NZ_JBAKAZ010000004.1"/>
</dbReference>
<feature type="transmembrane region" description="Helical" evidence="8">
    <location>
        <begin position="345"/>
        <end position="364"/>
    </location>
</feature>
<feature type="transmembrane region" description="Helical" evidence="8">
    <location>
        <begin position="587"/>
        <end position="606"/>
    </location>
</feature>
<evidence type="ECO:0000256" key="7">
    <source>
        <dbReference type="ARBA" id="ARBA00023136"/>
    </source>
</evidence>
<feature type="transmembrane region" description="Helical" evidence="8">
    <location>
        <begin position="432"/>
        <end position="454"/>
    </location>
</feature>
<feature type="transmembrane region" description="Helical" evidence="8">
    <location>
        <begin position="298"/>
        <end position="318"/>
    </location>
</feature>
<evidence type="ECO:0000313" key="10">
    <source>
        <dbReference type="Proteomes" id="UP001369082"/>
    </source>
</evidence>
<feature type="transmembrane region" description="Helical" evidence="8">
    <location>
        <begin position="268"/>
        <end position="286"/>
    </location>
</feature>
<feature type="transmembrane region" description="Helical" evidence="8">
    <location>
        <begin position="230"/>
        <end position="256"/>
    </location>
</feature>
<feature type="transmembrane region" description="Helical" evidence="8">
    <location>
        <begin position="505"/>
        <end position="526"/>
    </location>
</feature>
<dbReference type="CDD" id="cd06550">
    <property type="entry name" value="TM_ABC_iron-siderophores_like"/>
    <property type="match status" value="2"/>
</dbReference>
<dbReference type="EMBL" id="JBAKAZ010000004">
    <property type="protein sequence ID" value="MEL0628269.1"/>
    <property type="molecule type" value="Genomic_DNA"/>
</dbReference>
<feature type="transmembrane region" description="Helical" evidence="8">
    <location>
        <begin position="618"/>
        <end position="640"/>
    </location>
</feature>
<keyword evidence="7 8" id="KW-0472">Membrane</keyword>
<proteinExistence type="inferred from homology"/>
<keyword evidence="4" id="KW-1003">Cell membrane</keyword>
<comment type="caution">
    <text evidence="9">The sequence shown here is derived from an EMBL/GenBank/DDBJ whole genome shotgun (WGS) entry which is preliminary data.</text>
</comment>
<keyword evidence="10" id="KW-1185">Reference proteome</keyword>
<accession>A0ABU9GLT1</accession>
<feature type="transmembrane region" description="Helical" evidence="8">
    <location>
        <begin position="12"/>
        <end position="31"/>
    </location>
</feature>
<dbReference type="Pfam" id="PF01032">
    <property type="entry name" value="FecCD"/>
    <property type="match status" value="2"/>
</dbReference>
<feature type="transmembrane region" description="Helical" evidence="8">
    <location>
        <begin position="85"/>
        <end position="104"/>
    </location>
</feature>
<feature type="transmembrane region" description="Helical" evidence="8">
    <location>
        <begin position="460"/>
        <end position="493"/>
    </location>
</feature>
<dbReference type="PANTHER" id="PTHR30472">
    <property type="entry name" value="FERRIC ENTEROBACTIN TRANSPORT SYSTEM PERMEASE PROTEIN"/>
    <property type="match status" value="1"/>
</dbReference>
<keyword evidence="3" id="KW-0813">Transport</keyword>
<feature type="transmembrane region" description="Helical" evidence="8">
    <location>
        <begin position="110"/>
        <end position="129"/>
    </location>
</feature>
<dbReference type="Proteomes" id="UP001369082">
    <property type="component" value="Unassembled WGS sequence"/>
</dbReference>
<organism evidence="9 10">
    <name type="scientific">Psychromonas aquatilis</name>
    <dbReference type="NCBI Taxonomy" id="2005072"/>
    <lineage>
        <taxon>Bacteria</taxon>
        <taxon>Pseudomonadati</taxon>
        <taxon>Pseudomonadota</taxon>
        <taxon>Gammaproteobacteria</taxon>
        <taxon>Alteromonadales</taxon>
        <taxon>Psychromonadaceae</taxon>
        <taxon>Psychromonas</taxon>
    </lineage>
</organism>
<evidence type="ECO:0000256" key="6">
    <source>
        <dbReference type="ARBA" id="ARBA00022989"/>
    </source>
</evidence>
<evidence type="ECO:0000256" key="5">
    <source>
        <dbReference type="ARBA" id="ARBA00022692"/>
    </source>
</evidence>
<feature type="transmembrane region" description="Helical" evidence="8">
    <location>
        <begin position="51"/>
        <end position="73"/>
    </location>
</feature>
<dbReference type="Gene3D" id="1.10.3470.10">
    <property type="entry name" value="ABC transporter involved in vitamin B12 uptake, BtuC"/>
    <property type="match status" value="2"/>
</dbReference>
<gene>
    <name evidence="9" type="ORF">V6256_01495</name>
</gene>
<feature type="transmembrane region" description="Helical" evidence="8">
    <location>
        <begin position="376"/>
        <end position="397"/>
    </location>
</feature>
<dbReference type="InterPro" id="IPR037294">
    <property type="entry name" value="ABC_BtuC-like"/>
</dbReference>
<feature type="transmembrane region" description="Helical" evidence="8">
    <location>
        <begin position="141"/>
        <end position="163"/>
    </location>
</feature>
<comment type="similarity">
    <text evidence="2">Belongs to the binding-protein-dependent transport system permease family. FecCD subfamily.</text>
</comment>
<dbReference type="PANTHER" id="PTHR30472:SF37">
    <property type="entry name" value="FE(3+) DICITRATE TRANSPORT SYSTEM PERMEASE PROTEIN FECD-RELATED"/>
    <property type="match status" value="1"/>
</dbReference>
<feature type="transmembrane region" description="Helical" evidence="8">
    <location>
        <begin position="409"/>
        <end position="425"/>
    </location>
</feature>
<keyword evidence="6 8" id="KW-1133">Transmembrane helix</keyword>
<evidence type="ECO:0000313" key="9">
    <source>
        <dbReference type="EMBL" id="MEL0628269.1"/>
    </source>
</evidence>
<evidence type="ECO:0000256" key="4">
    <source>
        <dbReference type="ARBA" id="ARBA00022475"/>
    </source>
</evidence>
<keyword evidence="5 8" id="KW-0812">Transmembrane</keyword>
<reference evidence="9 10" key="1">
    <citation type="submission" date="2024-02" db="EMBL/GenBank/DDBJ databases">
        <title>Bacteria isolated from the canopy kelp, Nereocystis luetkeana.</title>
        <authorList>
            <person name="Pfister C.A."/>
            <person name="Younker I.T."/>
            <person name="Light S.H."/>
        </authorList>
    </citation>
    <scope>NUCLEOTIDE SEQUENCE [LARGE SCALE GENOMIC DNA]</scope>
    <source>
        <strain evidence="9 10">TI.1.05</strain>
    </source>
</reference>
<name>A0ABU9GLT1_9GAMM</name>
<protein>
    <submittedName>
        <fullName evidence="9">Iron ABC transporter permease</fullName>
    </submittedName>
</protein>
<sequence length="643" mass="68841">MYVNVKSSLNQRPALWSLLSLTIIVIAIFSWQSYQENVLNNSYQQTYLYELLLPTLIMALLCGCLLAQSGAVVQTALGNSFASPSTIGISAGALLGAMVVNLVIDDPSIWQVWLSAFSFALVISMLILLLSQVIGGGKLQLILIGMAMSLAVGALSSAIMIYAEQRMDGLFLWGSGNIGQSDSQLLNIIIVPSLLLLILPLLCHRQLDMLSLGDDTANVVGLSVRRWRALLLLIAVLQASLVTAMVGVLGFVGLMAPHIARMLGFNKTRQQLICASIFGALLVIASELFSRSLPISGFRLPTGVLTVLLGMPFFLYLLCRKKSAMGMAIQENGFGLAALIKLPKLWAIVIPASLLIWTATSYWPNAIEFQFTGWRMGVAVMAGLGLGMAGCALQALFRNPMASPDISGATSASVLCIILALQVWPDASRLDLFLWALIGAAIVVIVLFIAMYYQLRVSQLALLGIAISAWCGTIASMVLTFGSGAASVTVLWLTGTTYGADAQVGWLLMAVTLPCCLGLFALARHLDLFTLGEDWGLHLGQPLMKLRLLIILLVVLLTAAAVAAVGAIAFVGLLSPHILRLMGQTRHWVLLLGSGLIGAWLLLLADGLGRTLMAPFEIASGILVSIIGGLYFICLILLGYRRK</sequence>